<dbReference type="Gene3D" id="3.90.550.10">
    <property type="entry name" value="Spore Coat Polysaccharide Biosynthesis Protein SpsA, Chain A"/>
    <property type="match status" value="1"/>
</dbReference>
<keyword evidence="2" id="KW-1185">Reference proteome</keyword>
<accession>A0A5C1AHF1</accession>
<dbReference type="AlphaFoldDB" id="A0A5C1AHF1"/>
<gene>
    <name evidence="1" type="ORF">PX52LOC_05695</name>
</gene>
<dbReference type="SUPFAM" id="SSF53448">
    <property type="entry name" value="Nucleotide-diphospho-sugar transferases"/>
    <property type="match status" value="1"/>
</dbReference>
<dbReference type="EMBL" id="CP042425">
    <property type="protein sequence ID" value="QEL18661.1"/>
    <property type="molecule type" value="Genomic_DNA"/>
</dbReference>
<name>A0A5C1AHF1_9BACT</name>
<dbReference type="InterPro" id="IPR029044">
    <property type="entry name" value="Nucleotide-diphossugar_trans"/>
</dbReference>
<sequence length="695" mass="77815">MPRKALLTLPTADTCRWQITTNDSRACGLVAAVLEVGPSITAPLSADVCEACCRSFPPSPEQLNPVVASLLYTASGRVLADGTIPADGVEKARQVRERALRSLNVAHPDSRRITPARETIPCHWLGTAVTASDGPVDKTVTHRCRHPRHEWASPSICKMCHDWAIRPSVSRPLTLDEIVPPPERLCGPAVRKWGVGITTSPRRQPTLEMCLDGVVRAGWEEPLLFLDGTVRIPDRYADLPVTWRENGIGAWPAWYLAMAELCFQRPDADAYVILQDDVLLHDRGPLREYLERVLWPGDRPGVISLFYTGIDARHGWSRTGWHWGAQGFVFPPGVARAMLADADLSRTWLATAGGPHSPIPERIHEWVVRAGVDVWFANPSLSQHAGNASTIWSEAHISGGRKAHWFSGSIDTEFAAEENFAAFPEEQFPCAARDQSGYQDRVDRGRERMAGHSVVICGLCRNVRHFLPRTAARVEKLGSMFRDYRAIFFENDSEDASPEFLRDWASVNPRVEFISEKLGVRQYPATRDLRRAAWLAKCRNRYRERFAQAYADYDYVIVLDTDLMGGWSYEGIAHTFGHESWDFVGSYGLLGRVPRRADEFPYVHFDTWAFHPAKGTAARQLTNFADLRLHRGDPLLPVESCFGGLGVYRSACLLECAYASDTGVEHTGLHDRMKRAGFDRLFLNPSQVVLYSPGY</sequence>
<dbReference type="Proteomes" id="UP000324974">
    <property type="component" value="Chromosome"/>
</dbReference>
<protein>
    <submittedName>
        <fullName evidence="1">Uncharacterized protein</fullName>
    </submittedName>
</protein>
<organism evidence="1 2">
    <name type="scientific">Limnoglobus roseus</name>
    <dbReference type="NCBI Taxonomy" id="2598579"/>
    <lineage>
        <taxon>Bacteria</taxon>
        <taxon>Pseudomonadati</taxon>
        <taxon>Planctomycetota</taxon>
        <taxon>Planctomycetia</taxon>
        <taxon>Gemmatales</taxon>
        <taxon>Gemmataceae</taxon>
        <taxon>Limnoglobus</taxon>
    </lineage>
</organism>
<dbReference type="CDD" id="cd00761">
    <property type="entry name" value="Glyco_tranf_GTA_type"/>
    <property type="match status" value="1"/>
</dbReference>
<evidence type="ECO:0000313" key="1">
    <source>
        <dbReference type="EMBL" id="QEL18661.1"/>
    </source>
</evidence>
<evidence type="ECO:0000313" key="2">
    <source>
        <dbReference type="Proteomes" id="UP000324974"/>
    </source>
</evidence>
<dbReference type="KEGG" id="lrs:PX52LOC_05695"/>
<reference evidence="2" key="1">
    <citation type="submission" date="2019-08" db="EMBL/GenBank/DDBJ databases">
        <title>Limnoglobus roseus gen. nov., sp. nov., a novel freshwater planctomycete with a giant genome from the family Gemmataceae.</title>
        <authorList>
            <person name="Kulichevskaya I.S."/>
            <person name="Naumoff D.G."/>
            <person name="Miroshnikov K."/>
            <person name="Ivanova A."/>
            <person name="Philippov D.A."/>
            <person name="Hakobyan A."/>
            <person name="Rijpstra I.C."/>
            <person name="Sinninghe Damste J.S."/>
            <person name="Liesack W."/>
            <person name="Dedysh S.N."/>
        </authorList>
    </citation>
    <scope>NUCLEOTIDE SEQUENCE [LARGE SCALE GENOMIC DNA]</scope>
    <source>
        <strain evidence="2">PX52</strain>
    </source>
</reference>
<proteinExistence type="predicted"/>